<proteinExistence type="predicted"/>
<organism evidence="1 3">
    <name type="scientific">Medicago truncatula</name>
    <name type="common">Barrel medic</name>
    <name type="synonym">Medicago tribuloides</name>
    <dbReference type="NCBI Taxonomy" id="3880"/>
    <lineage>
        <taxon>Eukaryota</taxon>
        <taxon>Viridiplantae</taxon>
        <taxon>Streptophyta</taxon>
        <taxon>Embryophyta</taxon>
        <taxon>Tracheophyta</taxon>
        <taxon>Spermatophyta</taxon>
        <taxon>Magnoliopsida</taxon>
        <taxon>eudicotyledons</taxon>
        <taxon>Gunneridae</taxon>
        <taxon>Pentapetalae</taxon>
        <taxon>rosids</taxon>
        <taxon>fabids</taxon>
        <taxon>Fabales</taxon>
        <taxon>Fabaceae</taxon>
        <taxon>Papilionoideae</taxon>
        <taxon>50 kb inversion clade</taxon>
        <taxon>NPAAA clade</taxon>
        <taxon>Hologalegina</taxon>
        <taxon>IRL clade</taxon>
        <taxon>Trifolieae</taxon>
        <taxon>Medicago</taxon>
    </lineage>
</organism>
<dbReference type="Proteomes" id="UP000002051">
    <property type="component" value="Chromosome 6"/>
</dbReference>
<dbReference type="AlphaFoldDB" id="A0A072UM48"/>
<keyword evidence="3" id="KW-1185">Reference proteome</keyword>
<sequence>MPTKENLVDRRLLPLIKEEVSGYAIVVKICMSKEGSNFMLSLTQISTSLNMSDTLKKLITPIMKDCYPIHPNQSDLRWFPQRSVTKAFLLPALRNKPISRKATT</sequence>
<dbReference type="HOGENOM" id="CLU_2254153_0_0_1"/>
<evidence type="ECO:0000313" key="2">
    <source>
        <dbReference type="EnsemblPlants" id="KEH26895"/>
    </source>
</evidence>
<reference evidence="2" key="3">
    <citation type="submission" date="2015-04" db="UniProtKB">
        <authorList>
            <consortium name="EnsemblPlants"/>
        </authorList>
    </citation>
    <scope>IDENTIFICATION</scope>
    <source>
        <strain evidence="2">cv. Jemalong A17</strain>
    </source>
</reference>
<reference evidence="1 3" key="2">
    <citation type="journal article" date="2014" name="BMC Genomics">
        <title>An improved genome release (version Mt4.0) for the model legume Medicago truncatula.</title>
        <authorList>
            <person name="Tang H."/>
            <person name="Krishnakumar V."/>
            <person name="Bidwell S."/>
            <person name="Rosen B."/>
            <person name="Chan A."/>
            <person name="Zhou S."/>
            <person name="Gentzbittel L."/>
            <person name="Childs K.L."/>
            <person name="Yandell M."/>
            <person name="Gundlach H."/>
            <person name="Mayer K.F."/>
            <person name="Schwartz D.C."/>
            <person name="Town C.D."/>
        </authorList>
    </citation>
    <scope>GENOME REANNOTATION</scope>
    <source>
        <strain evidence="1">A17</strain>
        <strain evidence="2 3">cv. Jemalong A17</strain>
    </source>
</reference>
<dbReference type="EnsemblPlants" id="KEH26895">
    <property type="protein sequence ID" value="KEH26895"/>
    <property type="gene ID" value="MTR_6g079095"/>
</dbReference>
<name>A0A072UM48_MEDTR</name>
<reference evidence="1 3" key="1">
    <citation type="journal article" date="2011" name="Nature">
        <title>The Medicago genome provides insight into the evolution of rhizobial symbioses.</title>
        <authorList>
            <person name="Young N.D."/>
            <person name="Debelle F."/>
            <person name="Oldroyd G.E."/>
            <person name="Geurts R."/>
            <person name="Cannon S.B."/>
            <person name="Udvardi M.K."/>
            <person name="Benedito V.A."/>
            <person name="Mayer K.F."/>
            <person name="Gouzy J."/>
            <person name="Schoof H."/>
            <person name="Van de Peer Y."/>
            <person name="Proost S."/>
            <person name="Cook D.R."/>
            <person name="Meyers B.C."/>
            <person name="Spannagl M."/>
            <person name="Cheung F."/>
            <person name="De Mita S."/>
            <person name="Krishnakumar V."/>
            <person name="Gundlach H."/>
            <person name="Zhou S."/>
            <person name="Mudge J."/>
            <person name="Bharti A.K."/>
            <person name="Murray J.D."/>
            <person name="Naoumkina M.A."/>
            <person name="Rosen B."/>
            <person name="Silverstein K.A."/>
            <person name="Tang H."/>
            <person name="Rombauts S."/>
            <person name="Zhao P.X."/>
            <person name="Zhou P."/>
            <person name="Barbe V."/>
            <person name="Bardou P."/>
            <person name="Bechner M."/>
            <person name="Bellec A."/>
            <person name="Berger A."/>
            <person name="Berges H."/>
            <person name="Bidwell S."/>
            <person name="Bisseling T."/>
            <person name="Choisne N."/>
            <person name="Couloux A."/>
            <person name="Denny R."/>
            <person name="Deshpande S."/>
            <person name="Dai X."/>
            <person name="Doyle J.J."/>
            <person name="Dudez A.M."/>
            <person name="Farmer A.D."/>
            <person name="Fouteau S."/>
            <person name="Franken C."/>
            <person name="Gibelin C."/>
            <person name="Gish J."/>
            <person name="Goldstein S."/>
            <person name="Gonzalez A.J."/>
            <person name="Green P.J."/>
            <person name="Hallab A."/>
            <person name="Hartog M."/>
            <person name="Hua A."/>
            <person name="Humphray S.J."/>
            <person name="Jeong D.H."/>
            <person name="Jing Y."/>
            <person name="Jocker A."/>
            <person name="Kenton S.M."/>
            <person name="Kim D.J."/>
            <person name="Klee K."/>
            <person name="Lai H."/>
            <person name="Lang C."/>
            <person name="Lin S."/>
            <person name="Macmil S.L."/>
            <person name="Magdelenat G."/>
            <person name="Matthews L."/>
            <person name="McCorrison J."/>
            <person name="Monaghan E.L."/>
            <person name="Mun J.H."/>
            <person name="Najar F.Z."/>
            <person name="Nicholson C."/>
            <person name="Noirot C."/>
            <person name="O'Bleness M."/>
            <person name="Paule C.R."/>
            <person name="Poulain J."/>
            <person name="Prion F."/>
            <person name="Qin B."/>
            <person name="Qu C."/>
            <person name="Retzel E.F."/>
            <person name="Riddle C."/>
            <person name="Sallet E."/>
            <person name="Samain S."/>
            <person name="Samson N."/>
            <person name="Sanders I."/>
            <person name="Saurat O."/>
            <person name="Scarpelli C."/>
            <person name="Schiex T."/>
            <person name="Segurens B."/>
            <person name="Severin A.J."/>
            <person name="Sherrier D.J."/>
            <person name="Shi R."/>
            <person name="Sims S."/>
            <person name="Singer S.R."/>
            <person name="Sinharoy S."/>
            <person name="Sterck L."/>
            <person name="Viollet A."/>
            <person name="Wang B.B."/>
            <person name="Wang K."/>
            <person name="Wang M."/>
            <person name="Wang X."/>
            <person name="Warfsmann J."/>
            <person name="Weissenbach J."/>
            <person name="White D.D."/>
            <person name="White J.D."/>
            <person name="Wiley G.B."/>
            <person name="Wincker P."/>
            <person name="Xing Y."/>
            <person name="Yang L."/>
            <person name="Yao Z."/>
            <person name="Ying F."/>
            <person name="Zhai J."/>
            <person name="Zhou L."/>
            <person name="Zuber A."/>
            <person name="Denarie J."/>
            <person name="Dixon R.A."/>
            <person name="May G.D."/>
            <person name="Schwartz D.C."/>
            <person name="Rogers J."/>
            <person name="Quetier F."/>
            <person name="Town C.D."/>
            <person name="Roe B.A."/>
        </authorList>
    </citation>
    <scope>NUCLEOTIDE SEQUENCE [LARGE SCALE GENOMIC DNA]</scope>
    <source>
        <strain evidence="1">A17</strain>
        <strain evidence="2 3">cv. Jemalong A17</strain>
    </source>
</reference>
<dbReference type="EMBL" id="CM001222">
    <property type="protein sequence ID" value="KEH26895.1"/>
    <property type="molecule type" value="Genomic_DNA"/>
</dbReference>
<gene>
    <name evidence="1" type="ordered locus">MTR_6g079095</name>
</gene>
<accession>A0A072UM48</accession>
<protein>
    <submittedName>
        <fullName evidence="1 2">Uncharacterized protein</fullName>
    </submittedName>
</protein>
<evidence type="ECO:0000313" key="1">
    <source>
        <dbReference type="EMBL" id="KEH26895.1"/>
    </source>
</evidence>
<evidence type="ECO:0000313" key="3">
    <source>
        <dbReference type="Proteomes" id="UP000002051"/>
    </source>
</evidence>